<keyword evidence="2 4" id="KW-0479">Metal-binding</keyword>
<evidence type="ECO:0000256" key="1">
    <source>
        <dbReference type="ARBA" id="ARBA00022617"/>
    </source>
</evidence>
<evidence type="ECO:0000313" key="6">
    <source>
        <dbReference type="EMBL" id="QDV24872.1"/>
    </source>
</evidence>
<dbReference type="InterPro" id="IPR036909">
    <property type="entry name" value="Cyt_c-like_dom_sf"/>
</dbReference>
<dbReference type="InterPro" id="IPR009056">
    <property type="entry name" value="Cyt_c-like_dom"/>
</dbReference>
<keyword evidence="1 4" id="KW-0349">Heme</keyword>
<evidence type="ECO:0000313" key="7">
    <source>
        <dbReference type="Proteomes" id="UP000318017"/>
    </source>
</evidence>
<dbReference type="RefSeq" id="WP_145079142.1">
    <property type="nucleotide sequence ID" value="NZ_CP036298.1"/>
</dbReference>
<dbReference type="OrthoDB" id="9804649at2"/>
<dbReference type="PANTHER" id="PTHR33546">
    <property type="entry name" value="LARGE, MULTIFUNCTIONAL SECRETED PROTEIN-RELATED"/>
    <property type="match status" value="1"/>
</dbReference>
<dbReference type="GO" id="GO:0046872">
    <property type="term" value="F:metal ion binding"/>
    <property type="evidence" value="ECO:0007669"/>
    <property type="project" value="UniProtKB-KW"/>
</dbReference>
<keyword evidence="3 4" id="KW-0408">Iron</keyword>
<gene>
    <name evidence="6" type="ORF">Q31a_31940</name>
</gene>
<dbReference type="Proteomes" id="UP000318017">
    <property type="component" value="Chromosome"/>
</dbReference>
<dbReference type="AlphaFoldDB" id="A0A518G8F7"/>
<keyword evidence="7" id="KW-1185">Reference proteome</keyword>
<dbReference type="PANTHER" id="PTHR33546:SF1">
    <property type="entry name" value="LARGE, MULTIFUNCTIONAL SECRETED PROTEIN"/>
    <property type="match status" value="1"/>
</dbReference>
<protein>
    <submittedName>
        <fullName evidence="6">Cytochrome c</fullName>
    </submittedName>
</protein>
<feature type="domain" description="Cytochrome c" evidence="5">
    <location>
        <begin position="325"/>
        <end position="509"/>
    </location>
</feature>
<dbReference type="GO" id="GO:0009055">
    <property type="term" value="F:electron transfer activity"/>
    <property type="evidence" value="ECO:0007669"/>
    <property type="project" value="InterPro"/>
</dbReference>
<reference evidence="6 7" key="1">
    <citation type="submission" date="2019-02" db="EMBL/GenBank/DDBJ databases">
        <title>Deep-cultivation of Planctomycetes and their phenomic and genomic characterization uncovers novel biology.</title>
        <authorList>
            <person name="Wiegand S."/>
            <person name="Jogler M."/>
            <person name="Boedeker C."/>
            <person name="Pinto D."/>
            <person name="Vollmers J."/>
            <person name="Rivas-Marin E."/>
            <person name="Kohn T."/>
            <person name="Peeters S.H."/>
            <person name="Heuer A."/>
            <person name="Rast P."/>
            <person name="Oberbeckmann S."/>
            <person name="Bunk B."/>
            <person name="Jeske O."/>
            <person name="Meyerdierks A."/>
            <person name="Storesund J.E."/>
            <person name="Kallscheuer N."/>
            <person name="Luecker S."/>
            <person name="Lage O.M."/>
            <person name="Pohl T."/>
            <person name="Merkel B.J."/>
            <person name="Hornburger P."/>
            <person name="Mueller R.-W."/>
            <person name="Bruemmer F."/>
            <person name="Labrenz M."/>
            <person name="Spormann A.M."/>
            <person name="Op den Camp H."/>
            <person name="Overmann J."/>
            <person name="Amann R."/>
            <person name="Jetten M.S.M."/>
            <person name="Mascher T."/>
            <person name="Medema M.H."/>
            <person name="Devos D.P."/>
            <person name="Kaster A.-K."/>
            <person name="Ovreas L."/>
            <person name="Rohde M."/>
            <person name="Galperin M.Y."/>
            <person name="Jogler C."/>
        </authorList>
    </citation>
    <scope>NUCLEOTIDE SEQUENCE [LARGE SCALE GENOMIC DNA]</scope>
    <source>
        <strain evidence="6 7">Q31a</strain>
    </source>
</reference>
<dbReference type="Gene3D" id="1.10.760.10">
    <property type="entry name" value="Cytochrome c-like domain"/>
    <property type="match status" value="3"/>
</dbReference>
<feature type="domain" description="Cytochrome c" evidence="5">
    <location>
        <begin position="171"/>
        <end position="283"/>
    </location>
</feature>
<dbReference type="SUPFAM" id="SSF46626">
    <property type="entry name" value="Cytochrome c"/>
    <property type="match status" value="4"/>
</dbReference>
<dbReference type="KEGG" id="ahel:Q31a_31940"/>
<feature type="domain" description="Cytochrome c" evidence="5">
    <location>
        <begin position="526"/>
        <end position="620"/>
    </location>
</feature>
<proteinExistence type="predicted"/>
<dbReference type="GO" id="GO:0020037">
    <property type="term" value="F:heme binding"/>
    <property type="evidence" value="ECO:0007669"/>
    <property type="project" value="InterPro"/>
</dbReference>
<evidence type="ECO:0000256" key="3">
    <source>
        <dbReference type="ARBA" id="ARBA00023004"/>
    </source>
</evidence>
<evidence type="ECO:0000256" key="2">
    <source>
        <dbReference type="ARBA" id="ARBA00022723"/>
    </source>
</evidence>
<name>A0A518G8F7_9BACT</name>
<dbReference type="EMBL" id="CP036298">
    <property type="protein sequence ID" value="QDV24872.1"/>
    <property type="molecule type" value="Genomic_DNA"/>
</dbReference>
<accession>A0A518G8F7</accession>
<feature type="domain" description="Cytochrome c" evidence="5">
    <location>
        <begin position="61"/>
        <end position="149"/>
    </location>
</feature>
<dbReference type="PROSITE" id="PS51007">
    <property type="entry name" value="CYTC"/>
    <property type="match status" value="4"/>
</dbReference>
<organism evidence="6 7">
    <name type="scientific">Aureliella helgolandensis</name>
    <dbReference type="NCBI Taxonomy" id="2527968"/>
    <lineage>
        <taxon>Bacteria</taxon>
        <taxon>Pseudomonadati</taxon>
        <taxon>Planctomycetota</taxon>
        <taxon>Planctomycetia</taxon>
        <taxon>Pirellulales</taxon>
        <taxon>Pirellulaceae</taxon>
        <taxon>Aureliella</taxon>
    </lineage>
</organism>
<sequence length="873" mass="95452">MHPAVNMPSPRPVVVLALLVWLLPQVASSQDSRARRAATLPVDAPAFVPGFERFGRHADIDSIASGRLLISELSCGACHATDVPDLQPKGGPRLESVGERLQADWLYDYLNSSHAPQHGTTMPNVLSKLDRNSRQDVALALAAFLATQRKPLPEIKATGAIPVPLEFWKLGDVQRGTELFHQVGCVACHAPDPDYETVVESNSALDELFEELSTEELEEMGLASAARKVDSVPLGELGNKYSLRGLARFLHDPLSVRPSGRMPGFKLLPSDAADIASYLLSRESTSASETSSSGSPAEQLGVLHSETEGYEQALAGRMKTQTLGELAEQGRGLFASMNCNQCHALSGEETATTLPPMEQLDSQSAVGCLSDSPTRSVRFSLDAVQVGAIRTALADAATPRGLEPPSRLQHLLLQRNCYACHEREELGGVGRFRKPFFETVAGIDLGDEGRLPPPLTNVGRKLQLSWLKKVLLGQNADIRKHMHIRMPAFGAELADELPQLLATSDEVDSAPESAVWDSTLWDLGATLPQVGRELVDNGCVQCHPFRGYALPGVVGVDLQGIANRVQPSWFSEFIENPGLVKKQTRMPTFFPKGKSQQPHLLGGNVHSQIGAIWSYLRDLDKQPLPEKISAARAENYELKPTDRPILLRTFMKDAGTHALAVGFPAGVHFAFDTERVRLANAWRGRFIDAQGTWFIRFAPLAEPLGDRVQAIQFGAPFARPKDESASWSADQLWPPHGSRIHFRGYRLDEGGIPTFLYEVDGIGIEDRIEPHGQQGLLRTLSLRPVTSHASVGEESAAAEAPETDRLWFNANYGHDLQILNAFESKNELGLRVRLEVSSSDLPVSVRAASDDGAVWAVPLDVKQPIDLKVEYQW</sequence>
<evidence type="ECO:0000256" key="4">
    <source>
        <dbReference type="PROSITE-ProRule" id="PRU00433"/>
    </source>
</evidence>
<evidence type="ECO:0000259" key="5">
    <source>
        <dbReference type="PROSITE" id="PS51007"/>
    </source>
</evidence>